<keyword evidence="9" id="KW-0611">Plant defense</keyword>
<proteinExistence type="inferred from homology"/>
<dbReference type="PANTHER" id="PTHR23155:SF1152">
    <property type="entry name" value="AAA+ ATPASE DOMAIN-CONTAINING PROTEIN"/>
    <property type="match status" value="1"/>
</dbReference>
<protein>
    <submittedName>
        <fullName evidence="14">Late blight resistance homolog R1A-3</fullName>
    </submittedName>
</protein>
<evidence type="ECO:0000259" key="11">
    <source>
        <dbReference type="Pfam" id="PF00931"/>
    </source>
</evidence>
<organism evidence="14 15">
    <name type="scientific">Olea europaea subsp. europaea</name>
    <dbReference type="NCBI Taxonomy" id="158383"/>
    <lineage>
        <taxon>Eukaryota</taxon>
        <taxon>Viridiplantae</taxon>
        <taxon>Streptophyta</taxon>
        <taxon>Embryophyta</taxon>
        <taxon>Tracheophyta</taxon>
        <taxon>Spermatophyta</taxon>
        <taxon>Magnoliopsida</taxon>
        <taxon>eudicotyledons</taxon>
        <taxon>Gunneridae</taxon>
        <taxon>Pentapetalae</taxon>
        <taxon>asterids</taxon>
        <taxon>lamiids</taxon>
        <taxon>Lamiales</taxon>
        <taxon>Oleaceae</taxon>
        <taxon>Oleeae</taxon>
        <taxon>Olea</taxon>
    </lineage>
</organism>
<evidence type="ECO:0000256" key="4">
    <source>
        <dbReference type="ARBA" id="ARBA00022490"/>
    </source>
</evidence>
<dbReference type="InterPro" id="IPR044974">
    <property type="entry name" value="Disease_R_plants"/>
</dbReference>
<dbReference type="FunFam" id="3.40.50.300:FF:001091">
    <property type="entry name" value="Probable disease resistance protein At1g61300"/>
    <property type="match status" value="1"/>
</dbReference>
<evidence type="ECO:0000256" key="2">
    <source>
        <dbReference type="ARBA" id="ARBA00004496"/>
    </source>
</evidence>
<feature type="domain" description="Disease resistance protein winged helix" evidence="12">
    <location>
        <begin position="676"/>
        <end position="746"/>
    </location>
</feature>
<dbReference type="Proteomes" id="UP000594638">
    <property type="component" value="Unassembled WGS sequence"/>
</dbReference>
<dbReference type="GO" id="GO:0005524">
    <property type="term" value="F:ATP binding"/>
    <property type="evidence" value="ECO:0007669"/>
    <property type="project" value="UniProtKB-KW"/>
</dbReference>
<dbReference type="GO" id="GO:0009626">
    <property type="term" value="P:plant-type hypersensitive response"/>
    <property type="evidence" value="ECO:0007669"/>
    <property type="project" value="UniProtKB-KW"/>
</dbReference>
<dbReference type="GO" id="GO:0043531">
    <property type="term" value="F:ADP binding"/>
    <property type="evidence" value="ECO:0007669"/>
    <property type="project" value="InterPro"/>
</dbReference>
<evidence type="ECO:0000256" key="5">
    <source>
        <dbReference type="ARBA" id="ARBA00022614"/>
    </source>
</evidence>
<sequence>MWNESHNHFEARRLCQGKSKPAASLGCRESISNRLLVFNMEKERRREMAPSTSNLKQLLKYQSKCLRLEMFDGQGQLVLIVTHFIIKLCSEDDEIIILLKSLEDSAKLCWIYSRHSEEDRKFSTMFWNFITQLKVFFEVPNFKRTANPNEVVAAFVDLLLELLEEILHRRPYFIHGKVEKFIQTLKMELKFLITFLGDTPSQLTELETTKIVLKDIEAVANDVGSFLYSFFLNKDRISIGEMNKSLSDLLRNVELVKESITTHCFTVAHIWSSRMTPKIAVVSLSSVDSILDYIEDRINNDDRIADVKDQIRTIHQNLTNLKNGIKELEIERCQEREEFSMQFFYVAYEVEYIINSFAPVSYVTLRLLQVIEKIKPMRMQLQELKKNDAGMLKDAKYPRKHITLPGQRSLIGEDYLYGFKDAEMEILKSIREEPRQIQVISITGMPGLGKTTLANRLYNNPMIIQHFIRRLWCVVSRTHRRRNMLIDILMSIDIDNKEQFLNMEDEMLVERLYKSLKGRRYIFIMDDIWNVNAWDDIKRCFPDDDNGSRILFTSRNMDVAVMTSYKSRRNYPLRFLVEDESWDLLQQKVFNEEQCPPELVDVGKKIAGNCGGLPITIVMIASVLKNLEKKPSSWMKVAENITSYISKETNEYMSVLEESYNDLPMYLKPCFLYIGVFEKVREIPVKKLIMLWHAEGFIGKVERKSSEDVAQEYLMDLINRSLLLVAKRKSDGRIKSCTIHGAMHDMCSRLAEKDNFVKVITDRLSIYEQHHCLSIRSHSIPSFSRPFGLHIHSLLGHLPDTSAFIFSSLKHLKVLDMSTLDLSLYNLTGIEVLAFLRFLAVSSIPSSIEIFKNLEFLLVDNKEVVEIPVLLSMVKLRHVHFSGGAQFSKYWRQELQDESFQKSNLQNLSSIFIYDENDEKVLRFFPNLRILKCNFTVFLDSSEKCYRYPAFNYLTQVEFLDISFRPCYESDDISLKLISLPLNLRKLTLRYFDLSWMQMKKIGELPNLEVLKLRDDTIEGKQWDTNEGEFIRLRYLELDAVQIEHWNVSDDHFPVLERIVLRSCYLLEEIPYSIGDISRLQKIEVHGCAKSIEDSAVQIQEEQRDLGNDLIVTISGL</sequence>
<evidence type="ECO:0000256" key="1">
    <source>
        <dbReference type="ARBA" id="ARBA00002074"/>
    </source>
</evidence>
<dbReference type="InterPro" id="IPR032675">
    <property type="entry name" value="LRR_dom_sf"/>
</dbReference>
<evidence type="ECO:0000259" key="13">
    <source>
        <dbReference type="Pfam" id="PF23598"/>
    </source>
</evidence>
<evidence type="ECO:0000256" key="10">
    <source>
        <dbReference type="ARBA" id="ARBA00022840"/>
    </source>
</evidence>
<dbReference type="Gene3D" id="3.40.50.300">
    <property type="entry name" value="P-loop containing nucleotide triphosphate hydrolases"/>
    <property type="match status" value="1"/>
</dbReference>
<comment type="function">
    <text evidence="1">Confers resistance to late blight (Phytophthora infestans) races carrying the avirulence gene Avr1. Resistance proteins guard the plant against pathogens that contain an appropriate avirulence protein via an indirect interaction with this avirulence protein. That triggers a defense system including the hypersensitive response, which restricts the pathogen growth.</text>
</comment>
<evidence type="ECO:0000256" key="9">
    <source>
        <dbReference type="ARBA" id="ARBA00022821"/>
    </source>
</evidence>
<comment type="subcellular location">
    <subcellularLocation>
        <location evidence="2">Cytoplasm</location>
    </subcellularLocation>
</comment>
<evidence type="ECO:0000256" key="3">
    <source>
        <dbReference type="ARBA" id="ARBA00008894"/>
    </source>
</evidence>
<dbReference type="OrthoDB" id="1357022at2759"/>
<evidence type="ECO:0000259" key="12">
    <source>
        <dbReference type="Pfam" id="PF23559"/>
    </source>
</evidence>
<feature type="domain" description="NB-ARC" evidence="11">
    <location>
        <begin position="433"/>
        <end position="594"/>
    </location>
</feature>
<dbReference type="Gramene" id="OE9A081753T2">
    <property type="protein sequence ID" value="OE9A081753C2"/>
    <property type="gene ID" value="OE9A081753"/>
</dbReference>
<dbReference type="Gramene" id="OE9A081753T3">
    <property type="protein sequence ID" value="OE9A081753C3"/>
    <property type="gene ID" value="OE9A081753"/>
</dbReference>
<evidence type="ECO:0000313" key="15">
    <source>
        <dbReference type="Proteomes" id="UP000594638"/>
    </source>
</evidence>
<keyword evidence="4" id="KW-0963">Cytoplasm</keyword>
<accession>A0A8S0TSN1</accession>
<dbReference type="Gene3D" id="1.10.10.10">
    <property type="entry name" value="Winged helix-like DNA-binding domain superfamily/Winged helix DNA-binding domain"/>
    <property type="match status" value="1"/>
</dbReference>
<dbReference type="InterPro" id="IPR002182">
    <property type="entry name" value="NB-ARC"/>
</dbReference>
<dbReference type="InterPro" id="IPR042197">
    <property type="entry name" value="Apaf_helical"/>
</dbReference>
<dbReference type="PANTHER" id="PTHR23155">
    <property type="entry name" value="DISEASE RESISTANCE PROTEIN RP"/>
    <property type="match status" value="1"/>
</dbReference>
<dbReference type="FunFam" id="1.10.10.10:FF:000322">
    <property type="entry name" value="Probable disease resistance protein At1g63360"/>
    <property type="match status" value="1"/>
</dbReference>
<evidence type="ECO:0000256" key="6">
    <source>
        <dbReference type="ARBA" id="ARBA00022667"/>
    </source>
</evidence>
<name>A0A8S0TSN1_OLEEU</name>
<evidence type="ECO:0000256" key="7">
    <source>
        <dbReference type="ARBA" id="ARBA00022737"/>
    </source>
</evidence>
<dbReference type="AlphaFoldDB" id="A0A8S0TSN1"/>
<dbReference type="GO" id="GO:0005737">
    <property type="term" value="C:cytoplasm"/>
    <property type="evidence" value="ECO:0007669"/>
    <property type="project" value="UniProtKB-SubCell"/>
</dbReference>
<dbReference type="PRINTS" id="PR00364">
    <property type="entry name" value="DISEASERSIST"/>
</dbReference>
<comment type="caution">
    <text evidence="14">The sequence shown here is derived from an EMBL/GenBank/DDBJ whole genome shotgun (WGS) entry which is preliminary data.</text>
</comment>
<keyword evidence="6" id="KW-0381">Hypersensitive response</keyword>
<gene>
    <name evidence="14" type="ORF">OLEA9_A081753</name>
</gene>
<keyword evidence="5" id="KW-0433">Leucine-rich repeat</keyword>
<keyword evidence="8" id="KW-0547">Nucleotide-binding</keyword>
<dbReference type="InterPro" id="IPR055414">
    <property type="entry name" value="LRR_R13L4/SHOC2-like"/>
</dbReference>
<dbReference type="Pfam" id="PF00931">
    <property type="entry name" value="NB-ARC"/>
    <property type="match status" value="1"/>
</dbReference>
<dbReference type="InterPro" id="IPR058922">
    <property type="entry name" value="WHD_DRP"/>
</dbReference>
<comment type="similarity">
    <text evidence="3">Belongs to the disease resistance NB-LRR family.</text>
</comment>
<dbReference type="GO" id="GO:0051607">
    <property type="term" value="P:defense response to virus"/>
    <property type="evidence" value="ECO:0007669"/>
    <property type="project" value="UniProtKB-ARBA"/>
</dbReference>
<dbReference type="SUPFAM" id="SSF52058">
    <property type="entry name" value="L domain-like"/>
    <property type="match status" value="1"/>
</dbReference>
<dbReference type="Gene3D" id="1.10.8.430">
    <property type="entry name" value="Helical domain of apoptotic protease-activating factors"/>
    <property type="match status" value="1"/>
</dbReference>
<feature type="domain" description="Disease resistance R13L4/SHOC-2-like LRR" evidence="13">
    <location>
        <begin position="804"/>
        <end position="1093"/>
    </location>
</feature>
<dbReference type="InterPro" id="IPR036388">
    <property type="entry name" value="WH-like_DNA-bd_sf"/>
</dbReference>
<dbReference type="EMBL" id="CACTIH010007288">
    <property type="protein sequence ID" value="CAA3007971.1"/>
    <property type="molecule type" value="Genomic_DNA"/>
</dbReference>
<dbReference type="Pfam" id="PF23598">
    <property type="entry name" value="LRR_14"/>
    <property type="match status" value="1"/>
</dbReference>
<dbReference type="Gene3D" id="3.80.10.10">
    <property type="entry name" value="Ribonuclease Inhibitor"/>
    <property type="match status" value="1"/>
</dbReference>
<evidence type="ECO:0000256" key="8">
    <source>
        <dbReference type="ARBA" id="ARBA00022741"/>
    </source>
</evidence>
<dbReference type="SUPFAM" id="SSF52540">
    <property type="entry name" value="P-loop containing nucleoside triphosphate hydrolases"/>
    <property type="match status" value="1"/>
</dbReference>
<keyword evidence="10" id="KW-0067">ATP-binding</keyword>
<dbReference type="Pfam" id="PF23559">
    <property type="entry name" value="WHD_DRP"/>
    <property type="match status" value="1"/>
</dbReference>
<evidence type="ECO:0000313" key="14">
    <source>
        <dbReference type="EMBL" id="CAA3007971.1"/>
    </source>
</evidence>
<keyword evidence="15" id="KW-1185">Reference proteome</keyword>
<dbReference type="InterPro" id="IPR027417">
    <property type="entry name" value="P-loop_NTPase"/>
</dbReference>
<keyword evidence="7" id="KW-0677">Repeat</keyword>
<reference evidence="14 15" key="1">
    <citation type="submission" date="2019-12" db="EMBL/GenBank/DDBJ databases">
        <authorList>
            <person name="Alioto T."/>
            <person name="Alioto T."/>
            <person name="Gomez Garrido J."/>
        </authorList>
    </citation>
    <scope>NUCLEOTIDE SEQUENCE [LARGE SCALE GENOMIC DNA]</scope>
</reference>